<dbReference type="GO" id="GO:0006605">
    <property type="term" value="P:protein targeting"/>
    <property type="evidence" value="ECO:0007669"/>
    <property type="project" value="UniProtKB-UniRule"/>
</dbReference>
<keyword evidence="8 9" id="KW-0472">Membrane</keyword>
<dbReference type="PANTHER" id="PTHR30081:SF1">
    <property type="entry name" value="PROTEIN TRANSLOCASE SUBUNIT SECD"/>
    <property type="match status" value="1"/>
</dbReference>
<feature type="transmembrane region" description="Helical" evidence="9">
    <location>
        <begin position="544"/>
        <end position="561"/>
    </location>
</feature>
<dbReference type="HAMAP" id="MF_01464_B">
    <property type="entry name" value="SecF_B"/>
    <property type="match status" value="1"/>
</dbReference>
<dbReference type="Pfam" id="PF22599">
    <property type="entry name" value="SecDF_P1_head"/>
    <property type="match status" value="1"/>
</dbReference>
<dbReference type="Pfam" id="PF21760">
    <property type="entry name" value="SecD_1st"/>
    <property type="match status" value="1"/>
</dbReference>
<keyword evidence="3 9" id="KW-1003">Cell membrane</keyword>
<feature type="transmembrane region" description="Helical" evidence="9">
    <location>
        <begin position="673"/>
        <end position="700"/>
    </location>
</feature>
<dbReference type="InterPro" id="IPR005791">
    <property type="entry name" value="SecD"/>
</dbReference>
<dbReference type="GO" id="GO:0043952">
    <property type="term" value="P:protein transport by the Sec complex"/>
    <property type="evidence" value="ECO:0007669"/>
    <property type="project" value="UniProtKB-UniRule"/>
</dbReference>
<evidence type="ECO:0000256" key="3">
    <source>
        <dbReference type="ARBA" id="ARBA00022475"/>
    </source>
</evidence>
<gene>
    <name evidence="10 14" type="primary">secF</name>
    <name evidence="9" type="synonym">secD</name>
    <name evidence="14" type="ORF">DQG23_39935</name>
</gene>
<dbReference type="Gene3D" id="1.20.1640.10">
    <property type="entry name" value="Multidrug efflux transporter AcrB transmembrane domain"/>
    <property type="match status" value="2"/>
</dbReference>
<evidence type="ECO:0000259" key="12">
    <source>
        <dbReference type="Pfam" id="PF21760"/>
    </source>
</evidence>
<organism evidence="14 15">
    <name type="scientific">Paenibacillus contaminans</name>
    <dbReference type="NCBI Taxonomy" id="450362"/>
    <lineage>
        <taxon>Bacteria</taxon>
        <taxon>Bacillati</taxon>
        <taxon>Bacillota</taxon>
        <taxon>Bacilli</taxon>
        <taxon>Bacillales</taxon>
        <taxon>Paenibacillaceae</taxon>
        <taxon>Paenibacillus</taxon>
    </lineage>
</organism>
<keyword evidence="15" id="KW-1185">Reference proteome</keyword>
<keyword evidence="4 9" id="KW-0812">Transmembrane</keyword>
<evidence type="ECO:0000256" key="4">
    <source>
        <dbReference type="ARBA" id="ARBA00022692"/>
    </source>
</evidence>
<dbReference type="InterPro" id="IPR054384">
    <property type="entry name" value="SecDF_P1_head"/>
</dbReference>
<dbReference type="RefSeq" id="WP_113036636.1">
    <property type="nucleotide sequence ID" value="NZ_QMFB01000052.1"/>
</dbReference>
<dbReference type="Pfam" id="PF07549">
    <property type="entry name" value="Sec_GG"/>
    <property type="match status" value="1"/>
</dbReference>
<dbReference type="InterPro" id="IPR048631">
    <property type="entry name" value="SecD_1st"/>
</dbReference>
<feature type="transmembrane region" description="Helical" evidence="9">
    <location>
        <begin position="235"/>
        <end position="256"/>
    </location>
</feature>
<evidence type="ECO:0000256" key="2">
    <source>
        <dbReference type="ARBA" id="ARBA00022448"/>
    </source>
</evidence>
<keyword evidence="2 9" id="KW-0813">Transport</keyword>
<dbReference type="NCBIfam" id="TIGR00966">
    <property type="entry name" value="transloc_SecF"/>
    <property type="match status" value="1"/>
</dbReference>
<feature type="transmembrane region" description="Helical" evidence="9">
    <location>
        <begin position="289"/>
        <end position="310"/>
    </location>
</feature>
<evidence type="ECO:0000256" key="6">
    <source>
        <dbReference type="ARBA" id="ARBA00022989"/>
    </source>
</evidence>
<dbReference type="Proteomes" id="UP000250369">
    <property type="component" value="Unassembled WGS sequence"/>
</dbReference>
<feature type="transmembrane region" description="Helical" evidence="9">
    <location>
        <begin position="425"/>
        <end position="443"/>
    </location>
</feature>
<dbReference type="Gene3D" id="3.30.70.3220">
    <property type="match status" value="1"/>
</dbReference>
<comment type="similarity">
    <text evidence="10">Belongs to the SecD/SecF family. SecF subfamily.</text>
</comment>
<dbReference type="PANTHER" id="PTHR30081">
    <property type="entry name" value="PROTEIN-EXPORT MEMBRANE PROTEIN SEC"/>
    <property type="match status" value="1"/>
</dbReference>
<dbReference type="GO" id="GO:0065002">
    <property type="term" value="P:intracellular protein transmembrane transport"/>
    <property type="evidence" value="ECO:0007669"/>
    <property type="project" value="UniProtKB-UniRule"/>
</dbReference>
<dbReference type="EMBL" id="QMFB01000052">
    <property type="protein sequence ID" value="RAV09203.1"/>
    <property type="molecule type" value="Genomic_DNA"/>
</dbReference>
<comment type="caution">
    <text evidence="9">Lacks conserved residue(s) required for the propagation of feature annotation.</text>
</comment>
<evidence type="ECO:0000259" key="11">
    <source>
        <dbReference type="Pfam" id="PF02355"/>
    </source>
</evidence>
<evidence type="ECO:0000256" key="8">
    <source>
        <dbReference type="ARBA" id="ARBA00023136"/>
    </source>
</evidence>
<dbReference type="InterPro" id="IPR022813">
    <property type="entry name" value="SecD/SecF_arch_bac"/>
</dbReference>
<evidence type="ECO:0000313" key="14">
    <source>
        <dbReference type="EMBL" id="RAV09203.1"/>
    </source>
</evidence>
<feature type="domain" description="Protein export membrane protein SecD/SecF C-terminal" evidence="11">
    <location>
        <begin position="221"/>
        <end position="383"/>
    </location>
</feature>
<keyword evidence="5 9" id="KW-0653">Protein transport</keyword>
<evidence type="ECO:0000256" key="9">
    <source>
        <dbReference type="HAMAP-Rule" id="MF_01463"/>
    </source>
</evidence>
<evidence type="ECO:0000313" key="15">
    <source>
        <dbReference type="Proteomes" id="UP000250369"/>
    </source>
</evidence>
<comment type="caution">
    <text evidence="14">The sequence shown here is derived from an EMBL/GenBank/DDBJ whole genome shotgun (WGS) entry which is preliminary data.</text>
</comment>
<dbReference type="GO" id="GO:0015450">
    <property type="term" value="F:protein-transporting ATPase activity"/>
    <property type="evidence" value="ECO:0007669"/>
    <property type="project" value="InterPro"/>
</dbReference>
<evidence type="ECO:0000256" key="7">
    <source>
        <dbReference type="ARBA" id="ARBA00023010"/>
    </source>
</evidence>
<evidence type="ECO:0000256" key="5">
    <source>
        <dbReference type="ARBA" id="ARBA00022927"/>
    </source>
</evidence>
<feature type="domain" description="SecDF P1 head subdomain" evidence="13">
    <location>
        <begin position="123"/>
        <end position="217"/>
    </location>
</feature>
<dbReference type="PRINTS" id="PR01755">
    <property type="entry name" value="SECFTRNLCASE"/>
</dbReference>
<name>A0A329LRF5_9BACL</name>
<feature type="domain" description="Protein export membrane protein SecD/SecF C-terminal" evidence="11">
    <location>
        <begin position="514"/>
        <end position="701"/>
    </location>
</feature>
<evidence type="ECO:0000256" key="1">
    <source>
        <dbReference type="ARBA" id="ARBA00004651"/>
    </source>
</evidence>
<feature type="transmembrane region" description="Helical" evidence="9">
    <location>
        <begin position="568"/>
        <end position="589"/>
    </location>
</feature>
<dbReference type="NCBIfam" id="TIGR00916">
    <property type="entry name" value="2A0604s01"/>
    <property type="match status" value="1"/>
</dbReference>
<keyword evidence="6 9" id="KW-1133">Transmembrane helix</keyword>
<dbReference type="OrthoDB" id="9805019at2"/>
<feature type="transmembrane region" description="Helical" evidence="9">
    <location>
        <begin position="595"/>
        <end position="616"/>
    </location>
</feature>
<feature type="transmembrane region" description="Helical" evidence="9">
    <location>
        <begin position="363"/>
        <end position="381"/>
    </location>
</feature>
<dbReference type="InterPro" id="IPR022645">
    <property type="entry name" value="SecD/SecF_bac"/>
</dbReference>
<dbReference type="Pfam" id="PF02355">
    <property type="entry name" value="SecD_SecF_C"/>
    <property type="match status" value="2"/>
</dbReference>
<reference evidence="14 15" key="1">
    <citation type="journal article" date="2009" name="Int. J. Syst. Evol. Microbiol.">
        <title>Paenibacillus contaminans sp. nov., isolated from a contaminated laboratory plate.</title>
        <authorList>
            <person name="Chou J.H."/>
            <person name="Lee J.H."/>
            <person name="Lin M.C."/>
            <person name="Chang P.S."/>
            <person name="Arun A.B."/>
            <person name="Young C.C."/>
            <person name="Chen W.M."/>
        </authorList>
    </citation>
    <scope>NUCLEOTIDE SEQUENCE [LARGE SCALE GENOMIC DNA]</scope>
    <source>
        <strain evidence="14 15">CKOBP-6</strain>
    </source>
</reference>
<comment type="subunit">
    <text evidence="10">Forms a complex with SecD. Part of the essential Sec protein translocation apparatus which comprises SecA, SecYEG and auxiliary proteins SecDF. Other proteins may also be involved.</text>
</comment>
<dbReference type="AlphaFoldDB" id="A0A329LRF5"/>
<accession>A0A329LRF5</accession>
<comment type="function">
    <text evidence="9">Part of the Sec protein translocase complex. Interacts with the SecYEG preprotein conducting channel. SecDF uses the proton motive force (PMF) to complete protein translocation after the ATP-dependent function of SecA.</text>
</comment>
<protein>
    <recommendedName>
        <fullName evidence="9 10">Multifunctional fusion protein</fullName>
    </recommendedName>
    <domain>
        <recommendedName>
            <fullName evidence="9">Protein translocase subunit SecD</fullName>
        </recommendedName>
    </domain>
    <domain>
        <recommendedName>
            <fullName evidence="10">Protein-export membrane protein SecF</fullName>
        </recommendedName>
    </domain>
</protein>
<feature type="domain" description="Protein translocase subunit SecDF P1" evidence="12">
    <location>
        <begin position="68"/>
        <end position="120"/>
    </location>
</feature>
<feature type="transmembrane region" description="Helical" evidence="9">
    <location>
        <begin position="263"/>
        <end position="283"/>
    </location>
</feature>
<sequence>MRKMIKALVPFTCLLLLLSTLVLTTVPQIARSIKLGLDIKGGFEILYQVEPIDSGQQITPELLQAMGKMIEKRVNITKVSEPELTVEGTDRIRVKIAGVADPNKLRELIGRPANLTFKDESGQIVLDGHDLASNGASTGFDSLNRPEVIVKFQDASKLSEVTQHNLGREISIYLDDKEVSSAEVKTVITDGTASISGQTAASASELKDLLNAGSLPAKLIEKQVTSVAASLGEQALQMTLLAGYAATAVIFVFMLAAYRLPGLVANIALIGFAYVCFVLLFWMKAALTLSGIAGFILAIGMAVDANIITFEKIKEELKDGKSVRSAFRSGARASFSTIVDSHMTTLIAAWVLTMFGTSSIKSFAIVLIMTIIVSLLTNVFGSRFMIWLLIKDNAFPNASWFGIRKDRNPNGTWKPPFDIARNKKWFLSCSTAILIAGLLVVMIKGLNLGVDFQSGTRLDIHVGRAFETDEITEIIQEQLPSVGMKPVVKVGNDGFSAATTFSKPIPAEELHLVESKLKDVYGGQVSAEEVTVDAMIAKEMVRKAGYAIVIASAGIVLYTAIRFQLLMGIACIIALLHDILIPVALFSVFRLEIDITFIAAILTVVGYSLNDTIVIFDRIRTNLKGAALSSLHELAAVVNASLWQTMRRSLYTVLTVMISALALLWLAGDGIRLFSLALLFGLVCGAYSSIFIASQIWLMFYARKMRIRQ</sequence>
<dbReference type="InterPro" id="IPR055344">
    <property type="entry name" value="SecD_SecF_C_bact"/>
</dbReference>
<feature type="transmembrane region" description="Helical" evidence="9">
    <location>
        <begin position="331"/>
        <end position="351"/>
    </location>
</feature>
<dbReference type="InterPro" id="IPR005665">
    <property type="entry name" value="SecF_bac"/>
</dbReference>
<dbReference type="InterPro" id="IPR048634">
    <property type="entry name" value="SecD_SecF_C"/>
</dbReference>
<dbReference type="HAMAP" id="MF_01463_B">
    <property type="entry name" value="SecD_B"/>
    <property type="match status" value="1"/>
</dbReference>
<dbReference type="GO" id="GO:0005886">
    <property type="term" value="C:plasma membrane"/>
    <property type="evidence" value="ECO:0007669"/>
    <property type="project" value="UniProtKB-SubCell"/>
</dbReference>
<evidence type="ECO:0000256" key="10">
    <source>
        <dbReference type="HAMAP-Rule" id="MF_01464"/>
    </source>
</evidence>
<comment type="subcellular location">
    <subcellularLocation>
        <location evidence="1 9">Cell membrane</location>
        <topology evidence="1 9">Multi-pass membrane protein</topology>
    </subcellularLocation>
</comment>
<dbReference type="InterPro" id="IPR022646">
    <property type="entry name" value="SecD/SecF_CS"/>
</dbReference>
<feature type="transmembrane region" description="Helical" evidence="9">
    <location>
        <begin position="649"/>
        <end position="667"/>
    </location>
</feature>
<comment type="subunit">
    <text evidence="9">Forms a complex with SecF. Part of the essential Sec protein translocation apparatus which comprises SecA, SecYEG and auxiliary proteins SecDF. Other proteins may also be involved.</text>
</comment>
<evidence type="ECO:0000259" key="13">
    <source>
        <dbReference type="Pfam" id="PF22599"/>
    </source>
</evidence>
<proteinExistence type="inferred from homology"/>
<dbReference type="SUPFAM" id="SSF82866">
    <property type="entry name" value="Multidrug efflux transporter AcrB transmembrane domain"/>
    <property type="match status" value="2"/>
</dbReference>
<keyword evidence="7 9" id="KW-0811">Translocation</keyword>
<comment type="similarity">
    <text evidence="9">Belongs to the SecD/SecF family. SecD subfamily.</text>
</comment>